<comment type="caution">
    <text evidence="1">The sequence shown here is derived from an EMBL/GenBank/DDBJ whole genome shotgun (WGS) entry which is preliminary data.</text>
</comment>
<reference evidence="1" key="2">
    <citation type="submission" date="2023-04" db="EMBL/GenBank/DDBJ databases">
        <authorList>
            <person name="Bu L."/>
            <person name="Lu L."/>
            <person name="Laidemitt M.R."/>
            <person name="Zhang S.M."/>
            <person name="Mutuku M."/>
            <person name="Mkoji G."/>
            <person name="Steinauer M."/>
            <person name="Loker E.S."/>
        </authorList>
    </citation>
    <scope>NUCLEOTIDE SEQUENCE</scope>
    <source>
        <strain evidence="1">KasaAsao</strain>
        <tissue evidence="1">Whole Snail</tissue>
    </source>
</reference>
<organism evidence="1 2">
    <name type="scientific">Biomphalaria pfeifferi</name>
    <name type="common">Bloodfluke planorb</name>
    <name type="synonym">Freshwater snail</name>
    <dbReference type="NCBI Taxonomy" id="112525"/>
    <lineage>
        <taxon>Eukaryota</taxon>
        <taxon>Metazoa</taxon>
        <taxon>Spiralia</taxon>
        <taxon>Lophotrochozoa</taxon>
        <taxon>Mollusca</taxon>
        <taxon>Gastropoda</taxon>
        <taxon>Heterobranchia</taxon>
        <taxon>Euthyneura</taxon>
        <taxon>Panpulmonata</taxon>
        <taxon>Hygrophila</taxon>
        <taxon>Lymnaeoidea</taxon>
        <taxon>Planorbidae</taxon>
        <taxon>Biomphalaria</taxon>
    </lineage>
</organism>
<evidence type="ECO:0000313" key="1">
    <source>
        <dbReference type="EMBL" id="KAK0049656.1"/>
    </source>
</evidence>
<reference evidence="1" key="1">
    <citation type="journal article" date="2023" name="PLoS Negl. Trop. Dis.">
        <title>A genome sequence for Biomphalaria pfeifferi, the major vector snail for the human-infecting parasite Schistosoma mansoni.</title>
        <authorList>
            <person name="Bu L."/>
            <person name="Lu L."/>
            <person name="Laidemitt M.R."/>
            <person name="Zhang S.M."/>
            <person name="Mutuku M."/>
            <person name="Mkoji G."/>
            <person name="Steinauer M."/>
            <person name="Loker E.S."/>
        </authorList>
    </citation>
    <scope>NUCLEOTIDE SEQUENCE</scope>
    <source>
        <strain evidence="1">KasaAsao</strain>
    </source>
</reference>
<evidence type="ECO:0000313" key="2">
    <source>
        <dbReference type="Proteomes" id="UP001233172"/>
    </source>
</evidence>
<protein>
    <submittedName>
        <fullName evidence="1">Uncharacterized protein</fullName>
    </submittedName>
</protein>
<dbReference type="EMBL" id="JASAOG010000123">
    <property type="protein sequence ID" value="KAK0049656.1"/>
    <property type="molecule type" value="Genomic_DNA"/>
</dbReference>
<keyword evidence="2" id="KW-1185">Reference proteome</keyword>
<accession>A0AAD8F457</accession>
<name>A0AAD8F457_BIOPF</name>
<gene>
    <name evidence="1" type="ORF">Bpfe_020841</name>
</gene>
<feature type="non-terminal residue" evidence="1">
    <location>
        <position position="92"/>
    </location>
</feature>
<feature type="non-terminal residue" evidence="1">
    <location>
        <position position="1"/>
    </location>
</feature>
<dbReference type="AlphaFoldDB" id="A0AAD8F457"/>
<sequence>VLIEDTMTESFNQFKDDSRPAFIRLPCTLGIYLDALDARPDKDINVGSHHAFMMEVMDQMLQHFKTLDLSQLKGNLLARRAAEGMILEGFRS</sequence>
<proteinExistence type="predicted"/>
<dbReference type="Proteomes" id="UP001233172">
    <property type="component" value="Unassembled WGS sequence"/>
</dbReference>